<gene>
    <name evidence="1" type="ORF">EPUS_03741</name>
</gene>
<evidence type="ECO:0000313" key="1">
    <source>
        <dbReference type="EMBL" id="ERF68423.1"/>
    </source>
</evidence>
<organism evidence="1 2">
    <name type="scientific">Endocarpon pusillum (strain Z07020 / HMAS-L-300199)</name>
    <name type="common">Lichen-forming fungus</name>
    <dbReference type="NCBI Taxonomy" id="1263415"/>
    <lineage>
        <taxon>Eukaryota</taxon>
        <taxon>Fungi</taxon>
        <taxon>Dikarya</taxon>
        <taxon>Ascomycota</taxon>
        <taxon>Pezizomycotina</taxon>
        <taxon>Eurotiomycetes</taxon>
        <taxon>Chaetothyriomycetidae</taxon>
        <taxon>Verrucariales</taxon>
        <taxon>Verrucariaceae</taxon>
        <taxon>Endocarpon</taxon>
    </lineage>
</organism>
<dbReference type="HOGENOM" id="CLU_2831190_0_0_1"/>
<dbReference type="GeneID" id="19238779"/>
<reference evidence="2" key="1">
    <citation type="journal article" date="2014" name="BMC Genomics">
        <title>Genome characteristics reveal the impact of lichenization on lichen-forming fungus Endocarpon pusillum Hedwig (Verrucariales, Ascomycota).</title>
        <authorList>
            <person name="Wang Y.-Y."/>
            <person name="Liu B."/>
            <person name="Zhang X.-Y."/>
            <person name="Zhou Q.-M."/>
            <person name="Zhang T."/>
            <person name="Li H."/>
            <person name="Yu Y.-F."/>
            <person name="Zhang X.-L."/>
            <person name="Hao X.-Y."/>
            <person name="Wang M."/>
            <person name="Wang L."/>
            <person name="Wei J.-C."/>
        </authorList>
    </citation>
    <scope>NUCLEOTIDE SEQUENCE [LARGE SCALE GENOMIC DNA]</scope>
    <source>
        <strain evidence="2">Z07020 / HMAS-L-300199</strain>
    </source>
</reference>
<sequence length="66" mass="7287">MGVPFEALLPYGIMLAVCHHKCSASLELACRRYDTTPTTRKPQGELLMLGTDRVSQPPTIHLGLIH</sequence>
<dbReference type="EMBL" id="KE721518">
    <property type="protein sequence ID" value="ERF68423.1"/>
    <property type="molecule type" value="Genomic_DNA"/>
</dbReference>
<dbReference type="AlphaFoldDB" id="U1G8W5"/>
<name>U1G8W5_ENDPU</name>
<protein>
    <submittedName>
        <fullName evidence="1">Uncharacterized protein</fullName>
    </submittedName>
</protein>
<dbReference type="RefSeq" id="XP_007805915.1">
    <property type="nucleotide sequence ID" value="XM_007807724.1"/>
</dbReference>
<accession>U1G8W5</accession>
<dbReference type="OrthoDB" id="1920692at2759"/>
<proteinExistence type="predicted"/>
<keyword evidence="2" id="KW-1185">Reference proteome</keyword>
<dbReference type="Proteomes" id="UP000019373">
    <property type="component" value="Unassembled WGS sequence"/>
</dbReference>
<evidence type="ECO:0000313" key="2">
    <source>
        <dbReference type="Proteomes" id="UP000019373"/>
    </source>
</evidence>